<dbReference type="InterPro" id="IPR053832">
    <property type="entry name" value="DUF6924"/>
</dbReference>
<proteinExistence type="predicted"/>
<name>A0ABP6W2P2_9ACTN</name>
<reference evidence="3" key="1">
    <citation type="journal article" date="2019" name="Int. J. Syst. Evol. Microbiol.">
        <title>The Global Catalogue of Microorganisms (GCM) 10K type strain sequencing project: providing services to taxonomists for standard genome sequencing and annotation.</title>
        <authorList>
            <consortium name="The Broad Institute Genomics Platform"/>
            <consortium name="The Broad Institute Genome Sequencing Center for Infectious Disease"/>
            <person name="Wu L."/>
            <person name="Ma J."/>
        </authorList>
    </citation>
    <scope>NUCLEOTIDE SEQUENCE [LARGE SCALE GENOMIC DNA]</scope>
    <source>
        <strain evidence="3">JCM 17656</strain>
    </source>
</reference>
<protein>
    <recommendedName>
        <fullName evidence="1">DUF6924 domain-containing protein</fullName>
    </recommendedName>
</protein>
<evidence type="ECO:0000313" key="3">
    <source>
        <dbReference type="Proteomes" id="UP001500707"/>
    </source>
</evidence>
<keyword evidence="3" id="KW-1185">Reference proteome</keyword>
<gene>
    <name evidence="2" type="ORF">GCM10022295_27140</name>
</gene>
<dbReference type="Pfam" id="PF21962">
    <property type="entry name" value="DUF6924"/>
    <property type="match status" value="1"/>
</dbReference>
<organism evidence="2 3">
    <name type="scientific">Streptomyces osmaniensis</name>
    <dbReference type="NCBI Taxonomy" id="593134"/>
    <lineage>
        <taxon>Bacteria</taxon>
        <taxon>Bacillati</taxon>
        <taxon>Actinomycetota</taxon>
        <taxon>Actinomycetes</taxon>
        <taxon>Kitasatosporales</taxon>
        <taxon>Streptomycetaceae</taxon>
        <taxon>Streptomyces</taxon>
    </lineage>
</organism>
<evidence type="ECO:0000313" key="2">
    <source>
        <dbReference type="EMBL" id="GAA3543788.1"/>
    </source>
</evidence>
<evidence type="ECO:0000259" key="1">
    <source>
        <dbReference type="Pfam" id="PF21962"/>
    </source>
</evidence>
<comment type="caution">
    <text evidence="2">The sequence shown here is derived from an EMBL/GenBank/DDBJ whole genome shotgun (WGS) entry which is preliminary data.</text>
</comment>
<dbReference type="EMBL" id="BAABCE010000005">
    <property type="protein sequence ID" value="GAA3543788.1"/>
    <property type="molecule type" value="Genomic_DNA"/>
</dbReference>
<feature type="domain" description="DUF6924" evidence="1">
    <location>
        <begin position="23"/>
        <end position="165"/>
    </location>
</feature>
<sequence length="169" mass="18381">MGMASLHGRRPAVDLEQVTEWDAVVIRTDYSNDGAWQKVAAGLRQPWGEGVESSWHVVEGAGWAGADADEVLAALPDHLPDLHDVVFLADADTMCGEQNSLLAVSTDPDMRDEDHEIPGLGFTSRFRILPTAVAEMVGNLAIANMDYEDFSSSAHGDPQRIHRGFLTPE</sequence>
<dbReference type="Proteomes" id="UP001500707">
    <property type="component" value="Unassembled WGS sequence"/>
</dbReference>
<accession>A0ABP6W2P2</accession>